<dbReference type="PANTHER" id="PTHR46333:SF2">
    <property type="entry name" value="CYTOKINESIS PROTEIN 3"/>
    <property type="match status" value="1"/>
</dbReference>
<dbReference type="OrthoDB" id="9788327at2"/>
<dbReference type="STRING" id="1527.SAMN04489757_104102"/>
<keyword evidence="4" id="KW-1185">Reference proteome</keyword>
<dbReference type="Gene3D" id="3.10.620.30">
    <property type="match status" value="1"/>
</dbReference>
<reference evidence="3 4" key="1">
    <citation type="submission" date="2016-10" db="EMBL/GenBank/DDBJ databases">
        <authorList>
            <person name="de Groot N.N."/>
        </authorList>
    </citation>
    <scope>NUCLEOTIDE SEQUENCE [LARGE SCALE GENOMIC DNA]</scope>
    <source>
        <strain evidence="3 4">DSM 1283</strain>
    </source>
</reference>
<accession>A0A1I5CY36</accession>
<dbReference type="InterPro" id="IPR052557">
    <property type="entry name" value="CAP/Cytokinesis_protein"/>
</dbReference>
<evidence type="ECO:0000313" key="4">
    <source>
        <dbReference type="Proteomes" id="UP000198806"/>
    </source>
</evidence>
<evidence type="ECO:0000259" key="2">
    <source>
        <dbReference type="SMART" id="SM00460"/>
    </source>
</evidence>
<proteinExistence type="predicted"/>
<name>A0A1I5CY36_9FIRM</name>
<dbReference type="EMBL" id="FOWD01000004">
    <property type="protein sequence ID" value="SFN91776.1"/>
    <property type="molecule type" value="Genomic_DNA"/>
</dbReference>
<evidence type="ECO:0000313" key="3">
    <source>
        <dbReference type="EMBL" id="SFN91776.1"/>
    </source>
</evidence>
<evidence type="ECO:0000256" key="1">
    <source>
        <dbReference type="SAM" id="SignalP"/>
    </source>
</evidence>
<protein>
    <submittedName>
        <fullName evidence="3">Transglutaminase-like superfamily protein</fullName>
    </submittedName>
</protein>
<dbReference type="SMART" id="SM00460">
    <property type="entry name" value="TGc"/>
    <property type="match status" value="1"/>
</dbReference>
<gene>
    <name evidence="3" type="ORF">SAMN04489757_104102</name>
</gene>
<dbReference type="PROSITE" id="PS51257">
    <property type="entry name" value="PROKAR_LIPOPROTEIN"/>
    <property type="match status" value="1"/>
</dbReference>
<feature type="signal peptide" evidence="1">
    <location>
        <begin position="1"/>
        <end position="20"/>
    </location>
</feature>
<dbReference type="InterPro" id="IPR038765">
    <property type="entry name" value="Papain-like_cys_pep_sf"/>
</dbReference>
<dbReference type="Pfam" id="PF01841">
    <property type="entry name" value="Transglut_core"/>
    <property type="match status" value="1"/>
</dbReference>
<sequence>MKKKIALLLCFVFVMQLLLVSCKKTPDVDVSQSKDNEITKGLDEDSIQDKRVEDKIITVNDLKKNYSTTETYTEPLYGLSKNEVISCPIEFTLPESAEITDYANVYVDSNLTIPAGAEASYDNNTQTIKLAPPKSPVYKPVTNMFSIVKNEGWGYANTYYLAYFYDLNTGEKLEKPQITIFTVERDLKSPFLKYEIKDGNIRYYWDEVPGAVEYILSFVKKDDTQFDFLSFKKVKDLEHVDKDIIEMGVHKLINFKYRLNNDDDLDLYYVTVMAIDKDGNASNASNMISIDSFRNQLPYRALSQSEEGVSSIADKINLLGNRRLVEMCDGSTVLYTVTYDIENARITQLSDIVFKLEGEDRTLLVLDSFIDGTDLKLISIVKNFDETTMEKELKLLYEQTEASKGNAGVTNKPEFTVVEENNQKDSPKNPSKESEIVVKGDNFPVFASSALSEYLARHMLLNEETIDLRDFSEAADIDLLWDSLYEAIYQNPLILGVSSFQYNRFTKMLNIEYEQDRAEQEKKQEEIKKEVLRVVNDIITPGMTDIEKEYAINQYLCDIAEYDNAALENAMENDYIVDSSFRDSFTPYGVLINKTGVCASYAAAFKLLAEQAGLNCIVVTGNLNGNLPHAWNRVFVDNEWKTVDSTNNDNEELFNALLNLPDKAAAKVLVEDDRYILNQKYGEFTSVMEEAEYYRASNQYFSKSTIADSLAKEILASGTVTLRTDYDLSDEEFQDIVMSVIERAKLEDKLDRLMGGHWLGVIYLSVED</sequence>
<dbReference type="PANTHER" id="PTHR46333">
    <property type="entry name" value="CYTOKINESIS PROTEIN 3"/>
    <property type="match status" value="1"/>
</dbReference>
<dbReference type="Proteomes" id="UP000198806">
    <property type="component" value="Unassembled WGS sequence"/>
</dbReference>
<dbReference type="SUPFAM" id="SSF54001">
    <property type="entry name" value="Cysteine proteinases"/>
    <property type="match status" value="1"/>
</dbReference>
<keyword evidence="1" id="KW-0732">Signal</keyword>
<dbReference type="InterPro" id="IPR002931">
    <property type="entry name" value="Transglutaminase-like"/>
</dbReference>
<feature type="domain" description="Transglutaminase-like" evidence="2">
    <location>
        <begin position="590"/>
        <end position="647"/>
    </location>
</feature>
<dbReference type="GO" id="GO:0005737">
    <property type="term" value="C:cytoplasm"/>
    <property type="evidence" value="ECO:0007669"/>
    <property type="project" value="TreeGrafter"/>
</dbReference>
<feature type="chain" id="PRO_5038434923" evidence="1">
    <location>
        <begin position="21"/>
        <end position="768"/>
    </location>
</feature>
<dbReference type="AlphaFoldDB" id="A0A1I5CY36"/>
<dbReference type="RefSeq" id="WP_091684451.1">
    <property type="nucleotide sequence ID" value="NZ_BAABFM010000079.1"/>
</dbReference>
<organism evidence="3 4">
    <name type="scientific">Anaerocolumna aminovalerica</name>
    <dbReference type="NCBI Taxonomy" id="1527"/>
    <lineage>
        <taxon>Bacteria</taxon>
        <taxon>Bacillati</taxon>
        <taxon>Bacillota</taxon>
        <taxon>Clostridia</taxon>
        <taxon>Lachnospirales</taxon>
        <taxon>Lachnospiraceae</taxon>
        <taxon>Anaerocolumna</taxon>
    </lineage>
</organism>